<evidence type="ECO:0000256" key="1">
    <source>
        <dbReference type="SAM" id="SignalP"/>
    </source>
</evidence>
<sequence length="87" mass="9864">MEKLGTNVFVHLVTPICMPLALGSWGYSPTSGQKEFLAHSIKRIEIAPNDHSYREGKGVSQARKFCEDRLTNDARWLVGWQAVHRLI</sequence>
<reference evidence="2 3" key="1">
    <citation type="submission" date="2019-12" db="EMBL/GenBank/DDBJ databases">
        <authorList>
            <person name="Alioto T."/>
            <person name="Alioto T."/>
            <person name="Gomez Garrido J."/>
        </authorList>
    </citation>
    <scope>NUCLEOTIDE SEQUENCE [LARGE SCALE GENOMIC DNA]</scope>
</reference>
<name>A0A8S0TUU5_OLEEU</name>
<gene>
    <name evidence="2" type="ORF">OLEA9_A035268</name>
</gene>
<keyword evidence="3" id="KW-1185">Reference proteome</keyword>
<organism evidence="2 3">
    <name type="scientific">Olea europaea subsp. europaea</name>
    <dbReference type="NCBI Taxonomy" id="158383"/>
    <lineage>
        <taxon>Eukaryota</taxon>
        <taxon>Viridiplantae</taxon>
        <taxon>Streptophyta</taxon>
        <taxon>Embryophyta</taxon>
        <taxon>Tracheophyta</taxon>
        <taxon>Spermatophyta</taxon>
        <taxon>Magnoliopsida</taxon>
        <taxon>eudicotyledons</taxon>
        <taxon>Gunneridae</taxon>
        <taxon>Pentapetalae</taxon>
        <taxon>asterids</taxon>
        <taxon>lamiids</taxon>
        <taxon>Lamiales</taxon>
        <taxon>Oleaceae</taxon>
        <taxon>Oleeae</taxon>
        <taxon>Olea</taxon>
    </lineage>
</organism>
<dbReference type="AlphaFoldDB" id="A0A8S0TUU5"/>
<feature type="chain" id="PRO_5035789459" evidence="1">
    <location>
        <begin position="24"/>
        <end position="87"/>
    </location>
</feature>
<dbReference type="Gramene" id="OE9A035268T1">
    <property type="protein sequence ID" value="OE9A035268C1"/>
    <property type="gene ID" value="OE9A035268"/>
</dbReference>
<protein>
    <submittedName>
        <fullName evidence="2">Uncharacterized protein</fullName>
    </submittedName>
</protein>
<evidence type="ECO:0000313" key="2">
    <source>
        <dbReference type="EMBL" id="CAA3009213.1"/>
    </source>
</evidence>
<dbReference type="Proteomes" id="UP000594638">
    <property type="component" value="Unassembled WGS sequence"/>
</dbReference>
<comment type="caution">
    <text evidence="2">The sequence shown here is derived from an EMBL/GenBank/DDBJ whole genome shotgun (WGS) entry which is preliminary data.</text>
</comment>
<evidence type="ECO:0000313" key="3">
    <source>
        <dbReference type="Proteomes" id="UP000594638"/>
    </source>
</evidence>
<dbReference type="EMBL" id="CACTIH010007314">
    <property type="protein sequence ID" value="CAA3009213.1"/>
    <property type="molecule type" value="Genomic_DNA"/>
</dbReference>
<accession>A0A8S0TUU5</accession>
<keyword evidence="1" id="KW-0732">Signal</keyword>
<proteinExistence type="predicted"/>
<feature type="signal peptide" evidence="1">
    <location>
        <begin position="1"/>
        <end position="23"/>
    </location>
</feature>